<dbReference type="Proteomes" id="UP000583387">
    <property type="component" value="Unassembled WGS sequence"/>
</dbReference>
<evidence type="ECO:0000256" key="2">
    <source>
        <dbReference type="ARBA" id="ARBA00023125"/>
    </source>
</evidence>
<reference evidence="5 6" key="1">
    <citation type="submission" date="2020-08" db="EMBL/GenBank/DDBJ databases">
        <authorList>
            <person name="Criscuolo A."/>
        </authorList>
    </citation>
    <scope>NUCLEOTIDE SEQUENCE [LARGE SCALE GENOMIC DNA]</scope>
    <source>
        <strain evidence="5">CIP111764</strain>
    </source>
</reference>
<comment type="caution">
    <text evidence="5">The sequence shown here is derived from an EMBL/GenBank/DDBJ whole genome shotgun (WGS) entry which is preliminary data.</text>
</comment>
<dbReference type="PANTHER" id="PTHR47894">
    <property type="entry name" value="HTH-TYPE TRANSCRIPTIONAL REGULATOR GADX"/>
    <property type="match status" value="1"/>
</dbReference>
<dbReference type="InterPro" id="IPR032687">
    <property type="entry name" value="AraC-type_N"/>
</dbReference>
<dbReference type="GO" id="GO:0005829">
    <property type="term" value="C:cytosol"/>
    <property type="evidence" value="ECO:0007669"/>
    <property type="project" value="TreeGrafter"/>
</dbReference>
<dbReference type="AlphaFoldDB" id="A0A7U7IAB2"/>
<keyword evidence="6" id="KW-1185">Reference proteome</keyword>
<dbReference type="EMBL" id="CAJFCI010000072">
    <property type="protein sequence ID" value="CAD5109284.1"/>
    <property type="molecule type" value="Genomic_DNA"/>
</dbReference>
<protein>
    <submittedName>
        <fullName evidence="5">HTH-type transcriptional regulator VirS</fullName>
    </submittedName>
</protein>
<accession>A0A7U7IAB2</accession>
<dbReference type="PANTHER" id="PTHR47894:SF4">
    <property type="entry name" value="HTH-TYPE TRANSCRIPTIONAL REGULATOR GADX"/>
    <property type="match status" value="1"/>
</dbReference>
<dbReference type="GO" id="GO:0003700">
    <property type="term" value="F:DNA-binding transcription factor activity"/>
    <property type="evidence" value="ECO:0007669"/>
    <property type="project" value="InterPro"/>
</dbReference>
<feature type="domain" description="HTH araC/xylS-type" evidence="4">
    <location>
        <begin position="256"/>
        <end position="354"/>
    </location>
</feature>
<keyword evidence="3" id="KW-0804">Transcription</keyword>
<dbReference type="Gene3D" id="1.10.10.60">
    <property type="entry name" value="Homeodomain-like"/>
    <property type="match status" value="1"/>
</dbReference>
<keyword evidence="1" id="KW-0805">Transcription regulation</keyword>
<dbReference type="GO" id="GO:0000976">
    <property type="term" value="F:transcription cis-regulatory region binding"/>
    <property type="evidence" value="ECO:0007669"/>
    <property type="project" value="TreeGrafter"/>
</dbReference>
<evidence type="ECO:0000313" key="6">
    <source>
        <dbReference type="Proteomes" id="UP000583387"/>
    </source>
</evidence>
<proteinExistence type="predicted"/>
<dbReference type="InterPro" id="IPR009057">
    <property type="entry name" value="Homeodomain-like_sf"/>
</dbReference>
<dbReference type="Pfam" id="PF12833">
    <property type="entry name" value="HTH_18"/>
    <property type="match status" value="1"/>
</dbReference>
<dbReference type="PROSITE" id="PS01124">
    <property type="entry name" value="HTH_ARAC_FAMILY_2"/>
    <property type="match status" value="1"/>
</dbReference>
<evidence type="ECO:0000313" key="5">
    <source>
        <dbReference type="EMBL" id="CAD5109284.1"/>
    </source>
</evidence>
<sequence>MEFFAGRARQLLIFDDGYLIFDDMDPFIRTTSFAGFRELVDSLGGDHALLLERFRIKPELIDEEDARVPLRSLVGLLESAAQELDCPDFGLRMAEYQNLQVLGPIAVIARNAVTAGHALAEIVRFIGYHSSGVQLDLDRSEPQAPRLLIGLRLPGLMQQRQMVELAMGVAHNTMKLLYGTSFKAHSVLLAGVSPLPLARYRRYFQTEVYTGQACNALILTNQQLDQRIEQQDPTLHRTLVRYLSQFNLQASSDVVEQVQRLVLRMLPTQQCRLPLIAEQLGLHVRMLQRRLEEQGCKFEELVEAIRRDRADAYLAERDIPLAQIAGMLGYSEQSVFNRACRRWFAMTPNERRRLLREQRAKER</sequence>
<evidence type="ECO:0000256" key="1">
    <source>
        <dbReference type="ARBA" id="ARBA00023015"/>
    </source>
</evidence>
<keyword evidence="2" id="KW-0238">DNA-binding</keyword>
<dbReference type="InterPro" id="IPR018060">
    <property type="entry name" value="HTH_AraC"/>
</dbReference>
<evidence type="ECO:0000256" key="3">
    <source>
        <dbReference type="ARBA" id="ARBA00023163"/>
    </source>
</evidence>
<dbReference type="Pfam" id="PF12625">
    <property type="entry name" value="Arabinose_bd"/>
    <property type="match status" value="1"/>
</dbReference>
<dbReference type="SUPFAM" id="SSF46689">
    <property type="entry name" value="Homeodomain-like"/>
    <property type="match status" value="1"/>
</dbReference>
<organism evidence="5 6">
    <name type="scientific">Zestomonas carbonaria</name>
    <dbReference type="NCBI Taxonomy" id="2762745"/>
    <lineage>
        <taxon>Bacteria</taxon>
        <taxon>Pseudomonadati</taxon>
        <taxon>Pseudomonadota</taxon>
        <taxon>Gammaproteobacteria</taxon>
        <taxon>Pseudomonadales</taxon>
        <taxon>Pseudomonadaceae</taxon>
        <taxon>Zestomonas</taxon>
    </lineage>
</organism>
<gene>
    <name evidence="5" type="primary">virS_7</name>
    <name evidence="5" type="ORF">PSEWESI4_03580</name>
</gene>
<name>A0A7U7IAB2_9GAMM</name>
<dbReference type="SMART" id="SM00342">
    <property type="entry name" value="HTH_ARAC"/>
    <property type="match status" value="1"/>
</dbReference>
<evidence type="ECO:0000259" key="4">
    <source>
        <dbReference type="PROSITE" id="PS01124"/>
    </source>
</evidence>